<feature type="region of interest" description="Disordered" evidence="2">
    <location>
        <begin position="117"/>
        <end position="137"/>
    </location>
</feature>
<feature type="domain" description="Tyr recombinase" evidence="3">
    <location>
        <begin position="225"/>
        <end position="417"/>
    </location>
</feature>
<feature type="compositionally biased region" description="Low complexity" evidence="2">
    <location>
        <begin position="126"/>
        <end position="137"/>
    </location>
</feature>
<reference evidence="4 5" key="1">
    <citation type="submission" date="2019-11" db="EMBL/GenBank/DDBJ databases">
        <title>Acidiferrimicrobium australis gen. nov., sp. nov., an acidophilic and obligately heterotrophic, member of the Actinobacteria that catalyses dissimilatory oxido- reduction of iron isolated from metal-rich acidic water in Chile.</title>
        <authorList>
            <person name="Gonzalez D."/>
            <person name="Huber K."/>
            <person name="Hedrich S."/>
            <person name="Rojas-Villalobos C."/>
            <person name="Quatrini R."/>
            <person name="Dinamarca M.A."/>
            <person name="Schwarz A."/>
            <person name="Canales C."/>
            <person name="Nancucheo I."/>
        </authorList>
    </citation>
    <scope>NUCLEOTIDE SEQUENCE [LARGE SCALE GENOMIC DNA]</scope>
    <source>
        <strain evidence="4 5">USS-CCA1</strain>
    </source>
</reference>
<dbReference type="InterPro" id="IPR011010">
    <property type="entry name" value="DNA_brk_join_enz"/>
</dbReference>
<dbReference type="InterPro" id="IPR050090">
    <property type="entry name" value="Tyrosine_recombinase_XerCD"/>
</dbReference>
<evidence type="ECO:0000256" key="1">
    <source>
        <dbReference type="ARBA" id="ARBA00023172"/>
    </source>
</evidence>
<protein>
    <submittedName>
        <fullName evidence="4">Tyrosine-type recombinase/integrase</fullName>
    </submittedName>
</protein>
<dbReference type="InterPro" id="IPR013762">
    <property type="entry name" value="Integrase-like_cat_sf"/>
</dbReference>
<keyword evidence="1" id="KW-0233">DNA recombination</keyword>
<evidence type="ECO:0000313" key="4">
    <source>
        <dbReference type="EMBL" id="MST33717.1"/>
    </source>
</evidence>
<keyword evidence="5" id="KW-1185">Reference proteome</keyword>
<accession>A0ABW9QWQ1</accession>
<evidence type="ECO:0000259" key="3">
    <source>
        <dbReference type="PROSITE" id="PS51898"/>
    </source>
</evidence>
<dbReference type="SUPFAM" id="SSF56349">
    <property type="entry name" value="DNA breaking-rejoining enzymes"/>
    <property type="match status" value="1"/>
</dbReference>
<dbReference type="PANTHER" id="PTHR30349:SF64">
    <property type="entry name" value="PROPHAGE INTEGRASE INTD-RELATED"/>
    <property type="match status" value="1"/>
</dbReference>
<comment type="caution">
    <text evidence="4">The sequence shown here is derived from an EMBL/GenBank/DDBJ whole genome shotgun (WGS) entry which is preliminary data.</text>
</comment>
<gene>
    <name evidence="4" type="ORF">GHK86_13445</name>
</gene>
<organism evidence="4 5">
    <name type="scientific">Acidiferrimicrobium australe</name>
    <dbReference type="NCBI Taxonomy" id="2664430"/>
    <lineage>
        <taxon>Bacteria</taxon>
        <taxon>Bacillati</taxon>
        <taxon>Actinomycetota</taxon>
        <taxon>Acidimicrobiia</taxon>
        <taxon>Acidimicrobiales</taxon>
        <taxon>Acidimicrobiaceae</taxon>
        <taxon>Acidiferrimicrobium</taxon>
    </lineage>
</organism>
<dbReference type="EMBL" id="WJHE01000697">
    <property type="protein sequence ID" value="MST33717.1"/>
    <property type="molecule type" value="Genomic_DNA"/>
</dbReference>
<proteinExistence type="predicted"/>
<dbReference type="InterPro" id="IPR002104">
    <property type="entry name" value="Integrase_catalytic"/>
</dbReference>
<evidence type="ECO:0000313" key="5">
    <source>
        <dbReference type="Proteomes" id="UP000437736"/>
    </source>
</evidence>
<dbReference type="PROSITE" id="PS51898">
    <property type="entry name" value="TYR_RECOMBINASE"/>
    <property type="match status" value="1"/>
</dbReference>
<dbReference type="Gene3D" id="1.10.443.10">
    <property type="entry name" value="Intergrase catalytic core"/>
    <property type="match status" value="1"/>
</dbReference>
<dbReference type="Proteomes" id="UP000437736">
    <property type="component" value="Unassembled WGS sequence"/>
</dbReference>
<evidence type="ECO:0000256" key="2">
    <source>
        <dbReference type="SAM" id="MobiDB-lite"/>
    </source>
</evidence>
<dbReference type="Pfam" id="PF00589">
    <property type="entry name" value="Phage_integrase"/>
    <property type="match status" value="1"/>
</dbReference>
<dbReference type="PANTHER" id="PTHR30349">
    <property type="entry name" value="PHAGE INTEGRASE-RELATED"/>
    <property type="match status" value="1"/>
</dbReference>
<name>A0ABW9QWQ1_9ACTN</name>
<sequence>MSVFGLQRRAGERHRRPWVVRWAVTGRQRSRSFRTRAEADRYRTALLVAVQRGEPFDDSSGEPVAWQPLPDDLRAHHWARRWLAEQWPEWAPRTRVSAVEALSRLLPLLVDPSAAAPPPSLRRHLTATLPPTPGTGDPDAERWLDRSILQLGQLTRPLLAAVDQRLGVADDGTALGAATAGRFRKVSRACIRRAVELGVLDVDPWPPAARGRSSRKAARTRRQVSIRQLPTPQTMAKVLDAMPSHQPASRTYQVMTAVAYYAGLRPSEVVMLRADALELPDDGWGRLYVTEADVSFDEPGEPKTGPRSVPIPPRLVVMLREWVGAGGHRGQDLLFRTRTGMRPRASNWSRALHRALAACDAPPMRIYDCRHAAATTWLRAGVPLGDVAKRMGHSVETLVSTYVGALEGDEALANARIEAVLSRD</sequence>